<proteinExistence type="predicted"/>
<evidence type="ECO:0000313" key="2">
    <source>
        <dbReference type="Proteomes" id="UP001501638"/>
    </source>
</evidence>
<evidence type="ECO:0000313" key="1">
    <source>
        <dbReference type="EMBL" id="GAA2465794.1"/>
    </source>
</evidence>
<gene>
    <name evidence="1" type="ORF">GCM10010405_57850</name>
</gene>
<accession>A0ABN3KPD1</accession>
<dbReference type="Proteomes" id="UP001501638">
    <property type="component" value="Unassembled WGS sequence"/>
</dbReference>
<sequence length="102" mass="10760">MTTLITKELIGLEAVASCLLGSSLSGTGVSGVTVARPASRVVLPIRERGGERPTQAPEAVTVAQADAYVFTDAANGAENGQKQSQHHTMWAFRGLEPWRDPA</sequence>
<comment type="caution">
    <text evidence="1">The sequence shown here is derived from an EMBL/GenBank/DDBJ whole genome shotgun (WGS) entry which is preliminary data.</text>
</comment>
<organism evidence="1 2">
    <name type="scientific">Streptomyces macrosporus</name>
    <dbReference type="NCBI Taxonomy" id="44032"/>
    <lineage>
        <taxon>Bacteria</taxon>
        <taxon>Bacillati</taxon>
        <taxon>Actinomycetota</taxon>
        <taxon>Actinomycetes</taxon>
        <taxon>Kitasatosporales</taxon>
        <taxon>Streptomycetaceae</taxon>
        <taxon>Streptomyces</taxon>
    </lineage>
</organism>
<reference evidence="1 2" key="1">
    <citation type="journal article" date="2019" name="Int. J. Syst. Evol. Microbiol.">
        <title>The Global Catalogue of Microorganisms (GCM) 10K type strain sequencing project: providing services to taxonomists for standard genome sequencing and annotation.</title>
        <authorList>
            <consortium name="The Broad Institute Genomics Platform"/>
            <consortium name="The Broad Institute Genome Sequencing Center for Infectious Disease"/>
            <person name="Wu L."/>
            <person name="Ma J."/>
        </authorList>
    </citation>
    <scope>NUCLEOTIDE SEQUENCE [LARGE SCALE GENOMIC DNA]</scope>
    <source>
        <strain evidence="1 2">JCM 6305</strain>
    </source>
</reference>
<name>A0ABN3KPD1_9ACTN</name>
<protein>
    <submittedName>
        <fullName evidence="1">Uncharacterized protein</fullName>
    </submittedName>
</protein>
<dbReference type="EMBL" id="BAAASZ010000051">
    <property type="protein sequence ID" value="GAA2465794.1"/>
    <property type="molecule type" value="Genomic_DNA"/>
</dbReference>
<keyword evidence="2" id="KW-1185">Reference proteome</keyword>
<dbReference type="RefSeq" id="WP_344328777.1">
    <property type="nucleotide sequence ID" value="NZ_BAAASZ010000051.1"/>
</dbReference>